<feature type="transmembrane region" description="Helical" evidence="1">
    <location>
        <begin position="182"/>
        <end position="204"/>
    </location>
</feature>
<dbReference type="AlphaFoldDB" id="A0A698XL84"/>
<keyword evidence="3" id="KW-1185">Reference proteome</keyword>
<evidence type="ECO:0000313" key="3">
    <source>
        <dbReference type="Proteomes" id="UP000053095"/>
    </source>
</evidence>
<proteinExistence type="predicted"/>
<name>A0A698XL84_TALPI</name>
<protein>
    <submittedName>
        <fullName evidence="2">Uncharacterized protein</fullName>
    </submittedName>
</protein>
<keyword evidence="1" id="KW-1133">Transmembrane helix</keyword>
<gene>
    <name evidence="2" type="ORF">TCE0_013r00863</name>
</gene>
<dbReference type="EMBL" id="DF933809">
    <property type="protein sequence ID" value="GAM33740.1"/>
    <property type="molecule type" value="Genomic_DNA"/>
</dbReference>
<organism evidence="2 3">
    <name type="scientific">Talaromyces pinophilus</name>
    <name type="common">Penicillium pinophilum</name>
    <dbReference type="NCBI Taxonomy" id="128442"/>
    <lineage>
        <taxon>Eukaryota</taxon>
        <taxon>Fungi</taxon>
        <taxon>Dikarya</taxon>
        <taxon>Ascomycota</taxon>
        <taxon>Pezizomycotina</taxon>
        <taxon>Eurotiomycetes</taxon>
        <taxon>Eurotiomycetidae</taxon>
        <taxon>Eurotiales</taxon>
        <taxon>Trichocomaceae</taxon>
        <taxon>Talaromyces</taxon>
        <taxon>Talaromyces sect. Talaromyces</taxon>
    </lineage>
</organism>
<evidence type="ECO:0000256" key="1">
    <source>
        <dbReference type="SAM" id="Phobius"/>
    </source>
</evidence>
<accession>A0A698XL84</accession>
<evidence type="ECO:0000313" key="2">
    <source>
        <dbReference type="EMBL" id="GAM33740.1"/>
    </source>
</evidence>
<dbReference type="Proteomes" id="UP000053095">
    <property type="component" value="Unassembled WGS sequence"/>
</dbReference>
<keyword evidence="1" id="KW-0472">Membrane</keyword>
<sequence length="235" mass="25557">MNKSYAIMISSMQCQSITIGTDPWYLTETTGAPSISANNDTVYNVTRGRPGLSCWQSDEWTYKGRSSSTWNLPNVSGLNFPSALRDVFYTQIGSPSIYNMVSSLGSIALQSDTTSQVFTIDAGNSSIYNDMRRLVLTSYIATTNLLLDTTLYDTNNTYALPSIVSPDKLDQVAQFVVYDEQIATISLAFAIALPIGTLLLFAMVKSLKYHIKPKVLDGGNGTSKVVVKIDAAGKA</sequence>
<reference evidence="3" key="1">
    <citation type="journal article" date="2015" name="Genome Announc.">
        <title>Draft genome sequence of Talaromyces cellulolyticus strain Y-94, a source of lignocellulosic biomass-degrading enzymes.</title>
        <authorList>
            <person name="Fujii T."/>
            <person name="Koike H."/>
            <person name="Sawayama S."/>
            <person name="Yano S."/>
            <person name="Inoue H."/>
        </authorList>
    </citation>
    <scope>NUCLEOTIDE SEQUENCE [LARGE SCALE GENOMIC DNA]</scope>
    <source>
        <strain evidence="3">Y-94</strain>
    </source>
</reference>
<keyword evidence="1" id="KW-0812">Transmembrane</keyword>